<dbReference type="Pfam" id="PF01850">
    <property type="entry name" value="PIN"/>
    <property type="match status" value="1"/>
</dbReference>
<feature type="domain" description="PIN" evidence="1">
    <location>
        <begin position="4"/>
        <end position="126"/>
    </location>
</feature>
<name>A0ABN7RHS7_9BACT</name>
<organism evidence="2 3">
    <name type="scientific">Dyadobacter linearis</name>
    <dbReference type="NCBI Taxonomy" id="2823330"/>
    <lineage>
        <taxon>Bacteria</taxon>
        <taxon>Pseudomonadati</taxon>
        <taxon>Bacteroidota</taxon>
        <taxon>Cytophagia</taxon>
        <taxon>Cytophagales</taxon>
        <taxon>Spirosomataceae</taxon>
        <taxon>Dyadobacter</taxon>
    </lineage>
</organism>
<reference evidence="2 3" key="1">
    <citation type="submission" date="2021-04" db="EMBL/GenBank/DDBJ databases">
        <authorList>
            <person name="Rodrigo-Torres L."/>
            <person name="Arahal R. D."/>
            <person name="Lucena T."/>
        </authorList>
    </citation>
    <scope>NUCLEOTIDE SEQUENCE [LARGE SCALE GENOMIC DNA]</scope>
    <source>
        <strain evidence="2 3">CECT 9623</strain>
    </source>
</reference>
<keyword evidence="3" id="KW-1185">Reference proteome</keyword>
<comment type="caution">
    <text evidence="2">The sequence shown here is derived from an EMBL/GenBank/DDBJ whole genome shotgun (WGS) entry which is preliminary data.</text>
</comment>
<dbReference type="InterPro" id="IPR002716">
    <property type="entry name" value="PIN_dom"/>
</dbReference>
<evidence type="ECO:0000259" key="1">
    <source>
        <dbReference type="Pfam" id="PF01850"/>
    </source>
</evidence>
<gene>
    <name evidence="2" type="ORF">DYBT9623_04930</name>
</gene>
<protein>
    <recommendedName>
        <fullName evidence="1">PIN domain-containing protein</fullName>
    </recommendedName>
</protein>
<dbReference type="InterPro" id="IPR029060">
    <property type="entry name" value="PIN-like_dom_sf"/>
</dbReference>
<dbReference type="Gene3D" id="3.40.50.1010">
    <property type="entry name" value="5'-nuclease"/>
    <property type="match status" value="1"/>
</dbReference>
<dbReference type="Proteomes" id="UP000679725">
    <property type="component" value="Unassembled WGS sequence"/>
</dbReference>
<evidence type="ECO:0000313" key="3">
    <source>
        <dbReference type="Proteomes" id="UP000679725"/>
    </source>
</evidence>
<evidence type="ECO:0000313" key="2">
    <source>
        <dbReference type="EMBL" id="CAG5073804.1"/>
    </source>
</evidence>
<proteinExistence type="predicted"/>
<dbReference type="EMBL" id="CAJRAU010000009">
    <property type="protein sequence ID" value="CAG5073804.1"/>
    <property type="molecule type" value="Genomic_DNA"/>
</dbReference>
<dbReference type="SUPFAM" id="SSF88723">
    <property type="entry name" value="PIN domain-like"/>
    <property type="match status" value="1"/>
</dbReference>
<accession>A0ABN7RHS7</accession>
<sequence length="135" mass="15637">MRYFDSDVIFNYVVIQDYAKNQRANRLILDAIKDACFVISTLVLPELGYVLARFDLEPKQIKIELEFLTSLNICTISKNDLNRAIQLSETIGFKHINDCIHTAVAENLNCESLYTYNKSDFKRIQKLTDLEIIIL</sequence>